<protein>
    <recommendedName>
        <fullName evidence="5">DUF641 domain-containing protein</fullName>
    </recommendedName>
</protein>
<dbReference type="GO" id="GO:0009959">
    <property type="term" value="P:negative gravitropism"/>
    <property type="evidence" value="ECO:0007669"/>
    <property type="project" value="InterPro"/>
</dbReference>
<feature type="compositionally biased region" description="Low complexity" evidence="2">
    <location>
        <begin position="57"/>
        <end position="78"/>
    </location>
</feature>
<proteinExistence type="predicted"/>
<keyword evidence="1" id="KW-0175">Coiled coil</keyword>
<comment type="caution">
    <text evidence="3">The sequence shown here is derived from an EMBL/GenBank/DDBJ whole genome shotgun (WGS) entry which is preliminary data.</text>
</comment>
<name>A0A8T2TZZ1_CERRI</name>
<sequence length="399" mass="45919">MESLQKACMNTRGSLRNEEGDPNLEQNRTTIIEQTCEKMKSLLARVGPVPYQEVRSGESSSWHHGSTSERSSSIRCSSPTHGAHPKHVERLIDEFELKSTTAEIKLAQSVEERNSLRKELEESFGERNSLRKELEKSFDERESLRRELTWYVEEPTLAHLRSCTSNVETAITQCAEETYALMESTGSVNENLLAVMRKLKREKELGESERLLYENIAWQAVLCKCMFRNFENPSFNVKHTALFKELVTKKKGRFRYYMSVKDMDPHDLYSQDKSFFEFVHDKRELLRTVLIEDLPFFTVLGAKFSVLAGIPSKFLKLGHRVWCLHKLAFAYEPDNAKIVNVREDSVFEEDHMFEPDDIRPQEDPHASSPRTVALMTVPGFTLGNSIIRAKVCCIQSLTP</sequence>
<dbReference type="PANTHER" id="PTHR31161">
    <property type="entry name" value="PROTEIN GRAVITROPIC IN THE LIGHT 1"/>
    <property type="match status" value="1"/>
</dbReference>
<organism evidence="3 4">
    <name type="scientific">Ceratopteris richardii</name>
    <name type="common">Triangle waterfern</name>
    <dbReference type="NCBI Taxonomy" id="49495"/>
    <lineage>
        <taxon>Eukaryota</taxon>
        <taxon>Viridiplantae</taxon>
        <taxon>Streptophyta</taxon>
        <taxon>Embryophyta</taxon>
        <taxon>Tracheophyta</taxon>
        <taxon>Polypodiopsida</taxon>
        <taxon>Polypodiidae</taxon>
        <taxon>Polypodiales</taxon>
        <taxon>Pteridineae</taxon>
        <taxon>Pteridaceae</taxon>
        <taxon>Parkerioideae</taxon>
        <taxon>Ceratopteris</taxon>
    </lineage>
</organism>
<feature type="coiled-coil region" evidence="1">
    <location>
        <begin position="113"/>
        <end position="147"/>
    </location>
</feature>
<feature type="region of interest" description="Disordered" evidence="2">
    <location>
        <begin position="54"/>
        <end position="86"/>
    </location>
</feature>
<feature type="region of interest" description="Disordered" evidence="2">
    <location>
        <begin position="1"/>
        <end position="23"/>
    </location>
</feature>
<evidence type="ECO:0000256" key="2">
    <source>
        <dbReference type="SAM" id="MobiDB-lite"/>
    </source>
</evidence>
<dbReference type="Proteomes" id="UP000825935">
    <property type="component" value="Chromosome 10"/>
</dbReference>
<evidence type="ECO:0000313" key="3">
    <source>
        <dbReference type="EMBL" id="KAH7427830.1"/>
    </source>
</evidence>
<dbReference type="AlphaFoldDB" id="A0A8T2TZZ1"/>
<gene>
    <name evidence="3" type="ORF">KP509_10G062100</name>
</gene>
<keyword evidence="4" id="KW-1185">Reference proteome</keyword>
<dbReference type="EMBL" id="CM035415">
    <property type="protein sequence ID" value="KAH7427830.1"/>
    <property type="molecule type" value="Genomic_DNA"/>
</dbReference>
<reference evidence="3" key="1">
    <citation type="submission" date="2021-08" db="EMBL/GenBank/DDBJ databases">
        <title>WGS assembly of Ceratopteris richardii.</title>
        <authorList>
            <person name="Marchant D.B."/>
            <person name="Chen G."/>
            <person name="Jenkins J."/>
            <person name="Shu S."/>
            <person name="Leebens-Mack J."/>
            <person name="Grimwood J."/>
            <person name="Schmutz J."/>
            <person name="Soltis P."/>
            <person name="Soltis D."/>
            <person name="Chen Z.-H."/>
        </authorList>
    </citation>
    <scope>NUCLEOTIDE SEQUENCE</scope>
    <source>
        <strain evidence="3">Whitten #5841</strain>
        <tissue evidence="3">Leaf</tissue>
    </source>
</reference>
<evidence type="ECO:0008006" key="5">
    <source>
        <dbReference type="Google" id="ProtNLM"/>
    </source>
</evidence>
<dbReference type="InterPro" id="IPR040225">
    <property type="entry name" value="GIL1-like"/>
</dbReference>
<evidence type="ECO:0000256" key="1">
    <source>
        <dbReference type="SAM" id="Coils"/>
    </source>
</evidence>
<dbReference type="GO" id="GO:0009639">
    <property type="term" value="P:response to red or far red light"/>
    <property type="evidence" value="ECO:0007669"/>
    <property type="project" value="InterPro"/>
</dbReference>
<evidence type="ECO:0000313" key="4">
    <source>
        <dbReference type="Proteomes" id="UP000825935"/>
    </source>
</evidence>
<accession>A0A8T2TZZ1</accession>